<dbReference type="AlphaFoldDB" id="A0A0W8I5F8"/>
<reference evidence="3 4" key="1">
    <citation type="submission" date="2015-12" db="EMBL/GenBank/DDBJ databases">
        <title>Serinicoccus chungangenesis strain CD08_5 genome sequencing and assembly.</title>
        <authorList>
            <person name="Chander A.M."/>
            <person name="Kaur G."/>
            <person name="Nair G.R."/>
            <person name="Dhawan D.K."/>
            <person name="Kochhar R.K."/>
            <person name="Mayilraj S."/>
            <person name="Bhadada S.K."/>
        </authorList>
    </citation>
    <scope>NUCLEOTIDE SEQUENCE [LARGE SCALE GENOMIC DNA]</scope>
    <source>
        <strain evidence="3 4">CD08_5</strain>
    </source>
</reference>
<dbReference type="Proteomes" id="UP000054837">
    <property type="component" value="Unassembled WGS sequence"/>
</dbReference>
<evidence type="ECO:0000256" key="1">
    <source>
        <dbReference type="SAM" id="MobiDB-lite"/>
    </source>
</evidence>
<dbReference type="InterPro" id="IPR045443">
    <property type="entry name" value="DUF6504"/>
</dbReference>
<name>A0A0W8I5F8_9MICO</name>
<dbReference type="STRING" id="767452.AVL62_01570"/>
<protein>
    <recommendedName>
        <fullName evidence="2">DUF6504 domain-containing protein</fullName>
    </recommendedName>
</protein>
<organism evidence="3 4">
    <name type="scientific">Serinicoccus chungangensis</name>
    <dbReference type="NCBI Taxonomy" id="767452"/>
    <lineage>
        <taxon>Bacteria</taxon>
        <taxon>Bacillati</taxon>
        <taxon>Actinomycetota</taxon>
        <taxon>Actinomycetes</taxon>
        <taxon>Micrococcales</taxon>
        <taxon>Ornithinimicrobiaceae</taxon>
        <taxon>Serinicoccus</taxon>
    </lineage>
</organism>
<accession>A0A0W8I5F8</accession>
<feature type="domain" description="DUF6504" evidence="2">
    <location>
        <begin position="39"/>
        <end position="134"/>
    </location>
</feature>
<feature type="region of interest" description="Disordered" evidence="1">
    <location>
        <begin position="76"/>
        <end position="99"/>
    </location>
</feature>
<evidence type="ECO:0000313" key="3">
    <source>
        <dbReference type="EMBL" id="KUG53507.1"/>
    </source>
</evidence>
<proteinExistence type="predicted"/>
<evidence type="ECO:0000313" key="4">
    <source>
        <dbReference type="Proteomes" id="UP000054837"/>
    </source>
</evidence>
<dbReference type="RefSeq" id="WP_058891516.1">
    <property type="nucleotide sequence ID" value="NZ_LQBL01000028.1"/>
</dbReference>
<dbReference type="EMBL" id="LQBL01000028">
    <property type="protein sequence ID" value="KUG53507.1"/>
    <property type="molecule type" value="Genomic_DNA"/>
</dbReference>
<keyword evidence="4" id="KW-1185">Reference proteome</keyword>
<evidence type="ECO:0000259" key="2">
    <source>
        <dbReference type="Pfam" id="PF20114"/>
    </source>
</evidence>
<sequence>MSRSYHEPVEVRLGRAREHGVRIETALPAGVADDLETPGEPDPQVPAVFLWRGRLHLVRAVLGQWSLRVAWWRAEDRDGPPAAGPGRPGPGGGPGGEQLERVVWRVEAGAGRSAGTGVYDLVQGERWWLERVAD</sequence>
<dbReference type="Pfam" id="PF20114">
    <property type="entry name" value="DUF6504"/>
    <property type="match status" value="1"/>
</dbReference>
<gene>
    <name evidence="3" type="ORF">AVL62_01570</name>
</gene>
<comment type="caution">
    <text evidence="3">The sequence shown here is derived from an EMBL/GenBank/DDBJ whole genome shotgun (WGS) entry which is preliminary data.</text>
</comment>